<reference evidence="1" key="2">
    <citation type="journal article" date="2022" name="Microbiol. Resour. Announc.">
        <title>Metagenome Sequencing to Explore Phylogenomics of Terrestrial Cyanobacteria.</title>
        <authorList>
            <person name="Ward R.D."/>
            <person name="Stajich J.E."/>
            <person name="Johansen J.R."/>
            <person name="Huntemann M."/>
            <person name="Clum A."/>
            <person name="Foster B."/>
            <person name="Foster B."/>
            <person name="Roux S."/>
            <person name="Palaniappan K."/>
            <person name="Varghese N."/>
            <person name="Mukherjee S."/>
            <person name="Reddy T.B.K."/>
            <person name="Daum C."/>
            <person name="Copeland A."/>
            <person name="Chen I.A."/>
            <person name="Ivanova N.N."/>
            <person name="Kyrpides N.C."/>
            <person name="Shapiro N."/>
            <person name="Eloe-Fadrosh E.A."/>
            <person name="Pietrasiak N."/>
        </authorList>
    </citation>
    <scope>NUCLEOTIDE SEQUENCE</scope>
    <source>
        <strain evidence="1">GSE-NOS-MK-12-04C</strain>
    </source>
</reference>
<gene>
    <name evidence="1" type="ORF">KME60_08145</name>
</gene>
<comment type="caution">
    <text evidence="1">The sequence shown here is derived from an EMBL/GenBank/DDBJ whole genome shotgun (WGS) entry which is preliminary data.</text>
</comment>
<accession>A0A951QMS0</accession>
<evidence type="ECO:0000313" key="1">
    <source>
        <dbReference type="EMBL" id="MBW4667390.1"/>
    </source>
</evidence>
<reference evidence="1" key="1">
    <citation type="submission" date="2021-05" db="EMBL/GenBank/DDBJ databases">
        <authorList>
            <person name="Pietrasiak N."/>
            <person name="Ward R."/>
            <person name="Stajich J.E."/>
            <person name="Kurbessoian T."/>
        </authorList>
    </citation>
    <scope>NUCLEOTIDE SEQUENCE</scope>
    <source>
        <strain evidence="1">GSE-NOS-MK-12-04C</strain>
    </source>
</reference>
<proteinExistence type="predicted"/>
<sequence length="80" mass="9292">MNNCPCCSNQLLRHLRQNEVYWFCRSCRQEMPLLNLPQCGLYQKVKVKIGKLPTGLNKQEKVNDVPADRSCWTFARTCSS</sequence>
<evidence type="ECO:0000313" key="2">
    <source>
        <dbReference type="Proteomes" id="UP000729701"/>
    </source>
</evidence>
<dbReference type="Proteomes" id="UP000729701">
    <property type="component" value="Unassembled WGS sequence"/>
</dbReference>
<protein>
    <submittedName>
        <fullName evidence="1">Uncharacterized protein</fullName>
    </submittedName>
</protein>
<dbReference type="EMBL" id="JAHHGZ010000007">
    <property type="protein sequence ID" value="MBW4667390.1"/>
    <property type="molecule type" value="Genomic_DNA"/>
</dbReference>
<dbReference type="AlphaFoldDB" id="A0A951QMS0"/>
<name>A0A951QMS0_9CYAN</name>
<organism evidence="1 2">
    <name type="scientific">Cyanomargarita calcarea GSE-NOS-MK-12-04C</name>
    <dbReference type="NCBI Taxonomy" id="2839659"/>
    <lineage>
        <taxon>Bacteria</taxon>
        <taxon>Bacillati</taxon>
        <taxon>Cyanobacteriota</taxon>
        <taxon>Cyanophyceae</taxon>
        <taxon>Nostocales</taxon>
        <taxon>Cyanomargaritaceae</taxon>
        <taxon>Cyanomargarita</taxon>
    </lineage>
</organism>